<dbReference type="GO" id="GO:0005829">
    <property type="term" value="C:cytosol"/>
    <property type="evidence" value="ECO:0007669"/>
    <property type="project" value="TreeGrafter"/>
</dbReference>
<dbReference type="InterPro" id="IPR002545">
    <property type="entry name" value="CheW-lke_dom"/>
</dbReference>
<dbReference type="GO" id="GO:0006935">
    <property type="term" value="P:chemotaxis"/>
    <property type="evidence" value="ECO:0007669"/>
    <property type="project" value="InterPro"/>
</dbReference>
<evidence type="ECO:0000313" key="6">
    <source>
        <dbReference type="Proteomes" id="UP000179840"/>
    </source>
</evidence>
<dbReference type="EMBL" id="LFKP01000005">
    <property type="protein sequence ID" value="OHV97286.1"/>
    <property type="molecule type" value="Genomic_DNA"/>
</dbReference>
<dbReference type="Proteomes" id="UP000179840">
    <property type="component" value="Unassembled WGS sequence"/>
</dbReference>
<dbReference type="SMART" id="SM00260">
    <property type="entry name" value="CheW"/>
    <property type="match status" value="1"/>
</dbReference>
<reference evidence="5 6" key="1">
    <citation type="submission" date="2015-06" db="EMBL/GenBank/DDBJ databases">
        <title>Draft genome sequencing of a biphenyl-degrading bacterium, Janthinobacterium lividum MEG1.</title>
        <authorList>
            <person name="Shimodaira J."/>
            <person name="Hatta T."/>
        </authorList>
    </citation>
    <scope>NUCLEOTIDE SEQUENCE [LARGE SCALE GENOMIC DNA]</scope>
    <source>
        <strain evidence="5 6">MEG1</strain>
    </source>
</reference>
<dbReference type="Gene3D" id="2.30.30.40">
    <property type="entry name" value="SH3 Domains"/>
    <property type="match status" value="1"/>
</dbReference>
<dbReference type="PANTHER" id="PTHR22617:SF45">
    <property type="entry name" value="CHEMOTAXIS PROTEIN CHEW"/>
    <property type="match status" value="1"/>
</dbReference>
<comment type="caution">
    <text evidence="5">The sequence shown here is derived from an EMBL/GenBank/DDBJ whole genome shotgun (WGS) entry which is preliminary data.</text>
</comment>
<dbReference type="RefSeq" id="WP_071076416.1">
    <property type="nucleotide sequence ID" value="NZ_LFKP01000005.1"/>
</dbReference>
<dbReference type="SUPFAM" id="SSF50341">
    <property type="entry name" value="CheW-like"/>
    <property type="match status" value="1"/>
</dbReference>
<evidence type="ECO:0000256" key="2">
    <source>
        <dbReference type="ARBA" id="ARBA00021483"/>
    </source>
</evidence>
<proteinExistence type="predicted"/>
<dbReference type="AlphaFoldDB" id="A0A1S1UAI1"/>
<organism evidence="5 6">
    <name type="scientific">Janthinobacterium lividum</name>
    <dbReference type="NCBI Taxonomy" id="29581"/>
    <lineage>
        <taxon>Bacteria</taxon>
        <taxon>Pseudomonadati</taxon>
        <taxon>Pseudomonadota</taxon>
        <taxon>Betaproteobacteria</taxon>
        <taxon>Burkholderiales</taxon>
        <taxon>Oxalobacteraceae</taxon>
        <taxon>Janthinobacterium</taxon>
    </lineage>
</organism>
<dbReference type="InterPro" id="IPR039315">
    <property type="entry name" value="CheW"/>
</dbReference>
<dbReference type="Pfam" id="PF01584">
    <property type="entry name" value="CheW"/>
    <property type="match status" value="1"/>
</dbReference>
<evidence type="ECO:0000256" key="1">
    <source>
        <dbReference type="ARBA" id="ARBA00004496"/>
    </source>
</evidence>
<dbReference type="GO" id="GO:0007165">
    <property type="term" value="P:signal transduction"/>
    <property type="evidence" value="ECO:0007669"/>
    <property type="project" value="InterPro"/>
</dbReference>
<dbReference type="Gene3D" id="2.40.50.180">
    <property type="entry name" value="CheA-289, Domain 4"/>
    <property type="match status" value="1"/>
</dbReference>
<protein>
    <recommendedName>
        <fullName evidence="2">Chemotaxis protein CheW</fullName>
    </recommendedName>
</protein>
<name>A0A1S1UAI1_9BURK</name>
<evidence type="ECO:0000313" key="5">
    <source>
        <dbReference type="EMBL" id="OHV97286.1"/>
    </source>
</evidence>
<sequence length="166" mass="17459">MQPTTTPGAAATAEHSTAQHLTQYLSFRLGGLEYGLDYRCVRELRPLKELDRFSSEGELLHSVAVSRGVIIPIVDMRAAFGSAQGTPDPSTDVIILQLSNGVMGMVVDGVTDIVSLAASDIAVVPGLGAAEADYLLGLGTLAGRRLILVDIDRLMAIRSPGPMQAA</sequence>
<dbReference type="PANTHER" id="PTHR22617">
    <property type="entry name" value="CHEMOTAXIS SENSOR HISTIDINE KINASE-RELATED"/>
    <property type="match status" value="1"/>
</dbReference>
<evidence type="ECO:0000259" key="4">
    <source>
        <dbReference type="PROSITE" id="PS50851"/>
    </source>
</evidence>
<feature type="domain" description="CheW-like" evidence="4">
    <location>
        <begin position="21"/>
        <end position="160"/>
    </location>
</feature>
<accession>A0A1S1UAI1</accession>
<evidence type="ECO:0000256" key="3">
    <source>
        <dbReference type="ARBA" id="ARBA00022490"/>
    </source>
</evidence>
<dbReference type="InterPro" id="IPR036061">
    <property type="entry name" value="CheW-like_dom_sf"/>
</dbReference>
<gene>
    <name evidence="5" type="ORF">AKG95_08510</name>
</gene>
<dbReference type="PROSITE" id="PS50851">
    <property type="entry name" value="CHEW"/>
    <property type="match status" value="1"/>
</dbReference>
<comment type="subcellular location">
    <subcellularLocation>
        <location evidence="1">Cytoplasm</location>
    </subcellularLocation>
</comment>
<keyword evidence="3" id="KW-0963">Cytoplasm</keyword>